<keyword evidence="2" id="KW-1185">Reference proteome</keyword>
<dbReference type="EMBL" id="NGJN01000002">
    <property type="protein sequence ID" value="OZV70071.1"/>
    <property type="molecule type" value="Genomic_DNA"/>
</dbReference>
<dbReference type="Proteomes" id="UP000216840">
    <property type="component" value="Unassembled WGS sequence"/>
</dbReference>
<name>A0A265UXP3_9FLAO</name>
<proteinExistence type="predicted"/>
<protein>
    <recommendedName>
        <fullName evidence="3">DUF2141 domain-containing protein</fullName>
    </recommendedName>
</protein>
<organism evidence="1 2">
    <name type="scientific">Winogradskyella aurantia</name>
    <dbReference type="NCBI Taxonomy" id="1915063"/>
    <lineage>
        <taxon>Bacteria</taxon>
        <taxon>Pseudomonadati</taxon>
        <taxon>Bacteroidota</taxon>
        <taxon>Flavobacteriia</taxon>
        <taxon>Flavobacteriales</taxon>
        <taxon>Flavobacteriaceae</taxon>
        <taxon>Winogradskyella</taxon>
    </lineage>
</organism>
<evidence type="ECO:0000313" key="2">
    <source>
        <dbReference type="Proteomes" id="UP000216840"/>
    </source>
</evidence>
<evidence type="ECO:0008006" key="3">
    <source>
        <dbReference type="Google" id="ProtNLM"/>
    </source>
</evidence>
<dbReference type="Pfam" id="PF09912">
    <property type="entry name" value="DUF2141"/>
    <property type="match status" value="1"/>
</dbReference>
<accession>A0A265UXP3</accession>
<dbReference type="RefSeq" id="WP_094967660.1">
    <property type="nucleotide sequence ID" value="NZ_NGJN01000002.1"/>
</dbReference>
<evidence type="ECO:0000313" key="1">
    <source>
        <dbReference type="EMBL" id="OZV70071.1"/>
    </source>
</evidence>
<reference evidence="1 2" key="1">
    <citation type="submission" date="2017-05" db="EMBL/GenBank/DDBJ databases">
        <title>The draft genome sequence of Idiomarina salinarum WNB302.</title>
        <authorList>
            <person name="Sun Y."/>
            <person name="Chen B."/>
            <person name="Du Z."/>
        </authorList>
    </citation>
    <scope>NUCLEOTIDE SEQUENCE [LARGE SCALE GENOMIC DNA]</scope>
    <source>
        <strain evidence="1 2">WNB302</strain>
    </source>
</reference>
<dbReference type="InterPro" id="IPR018673">
    <property type="entry name" value="DUF2141"/>
</dbReference>
<dbReference type="AlphaFoldDB" id="A0A265UXP3"/>
<dbReference type="OrthoDB" id="9788332at2"/>
<comment type="caution">
    <text evidence="1">The sequence shown here is derived from an EMBL/GenBank/DDBJ whole genome shotgun (WGS) entry which is preliminary data.</text>
</comment>
<sequence length="141" mass="15713">MNVLTRIIVILVISLLPILSNSQSGYSITVKVEDVDNNEGKMFIALYKSEADFLETTYKGAKTNIENNTSEFTFKDIPEGIYAVSIFHDENDNGKMDTNFVGIPKEAYGCSNNASGFMGPPKWKDAKFELNENKSITITLK</sequence>
<gene>
    <name evidence="1" type="ORF">CA834_05485</name>
</gene>